<gene>
    <name evidence="10" type="ORF">SAMN05421779_11414</name>
</gene>
<dbReference type="InterPro" id="IPR036640">
    <property type="entry name" value="ABC1_TM_sf"/>
</dbReference>
<protein>
    <submittedName>
        <fullName evidence="10">ATP-binding cassette, subfamily B</fullName>
    </submittedName>
</protein>
<dbReference type="InterPro" id="IPR039421">
    <property type="entry name" value="Type_1_exporter"/>
</dbReference>
<dbReference type="GO" id="GO:0005524">
    <property type="term" value="F:ATP binding"/>
    <property type="evidence" value="ECO:0007669"/>
    <property type="project" value="UniProtKB-KW"/>
</dbReference>
<feature type="domain" description="ABC transmembrane type-1" evidence="9">
    <location>
        <begin position="32"/>
        <end position="314"/>
    </location>
</feature>
<evidence type="ECO:0000256" key="3">
    <source>
        <dbReference type="ARBA" id="ARBA00022741"/>
    </source>
</evidence>
<keyword evidence="2 7" id="KW-0812">Transmembrane</keyword>
<dbReference type="Pfam" id="PF00664">
    <property type="entry name" value="ABC_membrane"/>
    <property type="match status" value="1"/>
</dbReference>
<dbReference type="GO" id="GO:0034040">
    <property type="term" value="F:ATPase-coupled lipid transmembrane transporter activity"/>
    <property type="evidence" value="ECO:0007669"/>
    <property type="project" value="TreeGrafter"/>
</dbReference>
<proteinExistence type="predicted"/>
<dbReference type="GO" id="GO:0005886">
    <property type="term" value="C:plasma membrane"/>
    <property type="evidence" value="ECO:0007669"/>
    <property type="project" value="UniProtKB-SubCell"/>
</dbReference>
<dbReference type="Proteomes" id="UP000185678">
    <property type="component" value="Unassembled WGS sequence"/>
</dbReference>
<dbReference type="EMBL" id="FTOA01000014">
    <property type="protein sequence ID" value="SIT20300.1"/>
    <property type="molecule type" value="Genomic_DNA"/>
</dbReference>
<dbReference type="PANTHER" id="PTHR24221">
    <property type="entry name" value="ATP-BINDING CASSETTE SUB-FAMILY B"/>
    <property type="match status" value="1"/>
</dbReference>
<dbReference type="RefSeq" id="WP_076402173.1">
    <property type="nucleotide sequence ID" value="NZ_FTOA01000014.1"/>
</dbReference>
<dbReference type="InterPro" id="IPR003439">
    <property type="entry name" value="ABC_transporter-like_ATP-bd"/>
</dbReference>
<dbReference type="Pfam" id="PF00005">
    <property type="entry name" value="ABC_tran"/>
    <property type="match status" value="1"/>
</dbReference>
<dbReference type="SMART" id="SM00382">
    <property type="entry name" value="AAA"/>
    <property type="match status" value="1"/>
</dbReference>
<dbReference type="Gene3D" id="1.20.1560.10">
    <property type="entry name" value="ABC transporter type 1, transmembrane domain"/>
    <property type="match status" value="1"/>
</dbReference>
<evidence type="ECO:0000256" key="2">
    <source>
        <dbReference type="ARBA" id="ARBA00022692"/>
    </source>
</evidence>
<dbReference type="Gene3D" id="3.40.50.300">
    <property type="entry name" value="P-loop containing nucleotide triphosphate hydrolases"/>
    <property type="match status" value="1"/>
</dbReference>
<comment type="subcellular location">
    <subcellularLocation>
        <location evidence="1">Cell membrane</location>
        <topology evidence="1">Multi-pass membrane protein</topology>
    </subcellularLocation>
</comment>
<evidence type="ECO:0000259" key="9">
    <source>
        <dbReference type="PROSITE" id="PS50929"/>
    </source>
</evidence>
<evidence type="ECO:0000256" key="7">
    <source>
        <dbReference type="SAM" id="Phobius"/>
    </source>
</evidence>
<evidence type="ECO:0000313" key="11">
    <source>
        <dbReference type="Proteomes" id="UP000185678"/>
    </source>
</evidence>
<evidence type="ECO:0000313" key="10">
    <source>
        <dbReference type="EMBL" id="SIT20300.1"/>
    </source>
</evidence>
<dbReference type="InterPro" id="IPR003593">
    <property type="entry name" value="AAA+_ATPase"/>
</dbReference>
<evidence type="ECO:0000256" key="5">
    <source>
        <dbReference type="ARBA" id="ARBA00022989"/>
    </source>
</evidence>
<organism evidence="10 11">
    <name type="scientific">Insolitispirillum peregrinum</name>
    <dbReference type="NCBI Taxonomy" id="80876"/>
    <lineage>
        <taxon>Bacteria</taxon>
        <taxon>Pseudomonadati</taxon>
        <taxon>Pseudomonadota</taxon>
        <taxon>Alphaproteobacteria</taxon>
        <taxon>Rhodospirillales</taxon>
        <taxon>Novispirillaceae</taxon>
        <taxon>Insolitispirillum</taxon>
    </lineage>
</organism>
<dbReference type="InterPro" id="IPR011527">
    <property type="entry name" value="ABC1_TM_dom"/>
</dbReference>
<keyword evidence="5 7" id="KW-1133">Transmembrane helix</keyword>
<feature type="transmembrane region" description="Helical" evidence="7">
    <location>
        <begin position="67"/>
        <end position="88"/>
    </location>
</feature>
<name>A0A1N7QBQ4_9PROT</name>
<dbReference type="PROSITE" id="PS00211">
    <property type="entry name" value="ABC_TRANSPORTER_1"/>
    <property type="match status" value="1"/>
</dbReference>
<dbReference type="PROSITE" id="PS50929">
    <property type="entry name" value="ABC_TM1F"/>
    <property type="match status" value="1"/>
</dbReference>
<dbReference type="InterPro" id="IPR027417">
    <property type="entry name" value="P-loop_NTPase"/>
</dbReference>
<dbReference type="STRING" id="80876.SAMN05421779_11414"/>
<evidence type="ECO:0000256" key="1">
    <source>
        <dbReference type="ARBA" id="ARBA00004651"/>
    </source>
</evidence>
<keyword evidence="6 7" id="KW-0472">Membrane</keyword>
<dbReference type="GO" id="GO:0016887">
    <property type="term" value="F:ATP hydrolysis activity"/>
    <property type="evidence" value="ECO:0007669"/>
    <property type="project" value="InterPro"/>
</dbReference>
<dbReference type="CDD" id="cd07346">
    <property type="entry name" value="ABC_6TM_exporters"/>
    <property type="match status" value="1"/>
</dbReference>
<sequence>MDGTDSDQLRQHRRWMVAWVAGFLPPRLRRLAVVLALSLLATAAGLVQPMLTKALIDQALPDRRMDLVILLCGGLFAMSVFSLLLGYGTRLLYVRVSGDLLFSLRESLFRHLMSLSPRWFARAREGDLFSRLDGDITEVQRFTLDGALAAINATFALIGAVIAMISLSVPLTLMCLAVLPLQMALVARFRPRIEQQTRQVRQRAADLGAFFFDTLPAAKVIQAHSAQERESDRLHRLNGLYLDELLRQERLGFFAGAGPSLIMSAATALIFVFGAASVLGQSLTIGAMVAFTSYLGRAAAPLQSYLGLWVASRRALVSLDRLAELRLVPPEVCSPASPQPLPDPLRGAVSLRQVMLGHDRQRPLLRDLSLEIAAGSKVALIGPSGCGKSTLCDLLLRLYDPDQGEVCLDGVPLPRLDLLALRQVVAVVAQDVVLLPGSLADNIAYGVAHPTREAIEQAAETAGLAEVIAALPHGLDSPVGSHGRLLSGGQRQRVALARAVLQRPRVLILDEVTTGLDPALRDAVLATLDRQFADCTRIIVSHDPQVMAGCDQVVDLEHCAKSGNRFSQQQCGNVRYEISGRHS</sequence>
<dbReference type="AlphaFoldDB" id="A0A1N7QBQ4"/>
<evidence type="ECO:0000256" key="4">
    <source>
        <dbReference type="ARBA" id="ARBA00022840"/>
    </source>
</evidence>
<feature type="domain" description="ABC transporter" evidence="8">
    <location>
        <begin position="349"/>
        <end position="583"/>
    </location>
</feature>
<keyword evidence="3" id="KW-0547">Nucleotide-binding</keyword>
<reference evidence="10 11" key="1">
    <citation type="submission" date="2017-01" db="EMBL/GenBank/DDBJ databases">
        <authorList>
            <person name="Mah S.A."/>
            <person name="Swanson W.J."/>
            <person name="Moy G.W."/>
            <person name="Vacquier V.D."/>
        </authorList>
    </citation>
    <scope>NUCLEOTIDE SEQUENCE [LARGE SCALE GENOMIC DNA]</scope>
    <source>
        <strain evidence="10 11">DSM 11589</strain>
    </source>
</reference>
<accession>A0A1N7QBQ4</accession>
<dbReference type="InterPro" id="IPR017871">
    <property type="entry name" value="ABC_transporter-like_CS"/>
</dbReference>
<dbReference type="SUPFAM" id="SSF90123">
    <property type="entry name" value="ABC transporter transmembrane region"/>
    <property type="match status" value="1"/>
</dbReference>
<dbReference type="OrthoDB" id="5288404at2"/>
<dbReference type="PROSITE" id="PS50893">
    <property type="entry name" value="ABC_TRANSPORTER_2"/>
    <property type="match status" value="1"/>
</dbReference>
<keyword evidence="4 10" id="KW-0067">ATP-binding</keyword>
<keyword evidence="11" id="KW-1185">Reference proteome</keyword>
<dbReference type="GO" id="GO:0140359">
    <property type="term" value="F:ABC-type transporter activity"/>
    <property type="evidence" value="ECO:0007669"/>
    <property type="project" value="InterPro"/>
</dbReference>
<dbReference type="SUPFAM" id="SSF52540">
    <property type="entry name" value="P-loop containing nucleoside triphosphate hydrolases"/>
    <property type="match status" value="1"/>
</dbReference>
<evidence type="ECO:0000256" key="6">
    <source>
        <dbReference type="ARBA" id="ARBA00023136"/>
    </source>
</evidence>
<feature type="transmembrane region" description="Helical" evidence="7">
    <location>
        <begin position="251"/>
        <end position="272"/>
    </location>
</feature>
<feature type="transmembrane region" description="Helical" evidence="7">
    <location>
        <begin position="28"/>
        <end position="47"/>
    </location>
</feature>
<evidence type="ECO:0000259" key="8">
    <source>
        <dbReference type="PROSITE" id="PS50893"/>
    </source>
</evidence>
<dbReference type="PANTHER" id="PTHR24221:SF654">
    <property type="entry name" value="ATP-BINDING CASSETTE SUB-FAMILY B MEMBER 6"/>
    <property type="match status" value="1"/>
</dbReference>